<keyword evidence="3" id="KW-1185">Reference proteome</keyword>
<name>A0A9J6D0W6_RHIMP</name>
<dbReference type="AlphaFoldDB" id="A0A9J6D0W6"/>
<evidence type="ECO:0000313" key="3">
    <source>
        <dbReference type="Proteomes" id="UP000821866"/>
    </source>
</evidence>
<dbReference type="Proteomes" id="UP000821866">
    <property type="component" value="Unassembled WGS sequence"/>
</dbReference>
<proteinExistence type="predicted"/>
<feature type="region of interest" description="Disordered" evidence="1">
    <location>
        <begin position="343"/>
        <end position="365"/>
    </location>
</feature>
<reference evidence="2" key="2">
    <citation type="submission" date="2021-09" db="EMBL/GenBank/DDBJ databases">
        <authorList>
            <person name="Jia N."/>
            <person name="Wang J."/>
            <person name="Shi W."/>
            <person name="Du L."/>
            <person name="Sun Y."/>
            <person name="Zhan W."/>
            <person name="Jiang J."/>
            <person name="Wang Q."/>
            <person name="Zhang B."/>
            <person name="Ji P."/>
            <person name="Sakyi L.B."/>
            <person name="Cui X."/>
            <person name="Yuan T."/>
            <person name="Jiang B."/>
            <person name="Yang W."/>
            <person name="Lam T.T.-Y."/>
            <person name="Chang Q."/>
            <person name="Ding S."/>
            <person name="Wang X."/>
            <person name="Zhu J."/>
            <person name="Ruan X."/>
            <person name="Zhao L."/>
            <person name="Wei J."/>
            <person name="Que T."/>
            <person name="Du C."/>
            <person name="Cheng J."/>
            <person name="Dai P."/>
            <person name="Han X."/>
            <person name="Huang E."/>
            <person name="Gao Y."/>
            <person name="Liu J."/>
            <person name="Shao H."/>
            <person name="Ye R."/>
            <person name="Li L."/>
            <person name="Wei W."/>
            <person name="Wang X."/>
            <person name="Wang C."/>
            <person name="Huo Q."/>
            <person name="Li W."/>
            <person name="Guo W."/>
            <person name="Chen H."/>
            <person name="Chen S."/>
            <person name="Zhou L."/>
            <person name="Zhou L."/>
            <person name="Ni X."/>
            <person name="Tian J."/>
            <person name="Zhou Y."/>
            <person name="Sheng Y."/>
            <person name="Liu T."/>
            <person name="Pan Y."/>
            <person name="Xia L."/>
            <person name="Li J."/>
            <person name="Zhao F."/>
            <person name="Cao W."/>
        </authorList>
    </citation>
    <scope>NUCLEOTIDE SEQUENCE</scope>
    <source>
        <strain evidence="2">Rmic-2018</strain>
        <tissue evidence="2">Larvae</tissue>
    </source>
</reference>
<accession>A0A9J6D0W6</accession>
<reference evidence="2" key="1">
    <citation type="journal article" date="2020" name="Cell">
        <title>Large-Scale Comparative Analyses of Tick Genomes Elucidate Their Genetic Diversity and Vector Capacities.</title>
        <authorList>
            <consortium name="Tick Genome and Microbiome Consortium (TIGMIC)"/>
            <person name="Jia N."/>
            <person name="Wang J."/>
            <person name="Shi W."/>
            <person name="Du L."/>
            <person name="Sun Y."/>
            <person name="Zhan W."/>
            <person name="Jiang J.F."/>
            <person name="Wang Q."/>
            <person name="Zhang B."/>
            <person name="Ji P."/>
            <person name="Bell-Sakyi L."/>
            <person name="Cui X.M."/>
            <person name="Yuan T.T."/>
            <person name="Jiang B.G."/>
            <person name="Yang W.F."/>
            <person name="Lam T.T."/>
            <person name="Chang Q.C."/>
            <person name="Ding S.J."/>
            <person name="Wang X.J."/>
            <person name="Zhu J.G."/>
            <person name="Ruan X.D."/>
            <person name="Zhao L."/>
            <person name="Wei J.T."/>
            <person name="Ye R.Z."/>
            <person name="Que T.C."/>
            <person name="Du C.H."/>
            <person name="Zhou Y.H."/>
            <person name="Cheng J.X."/>
            <person name="Dai P.F."/>
            <person name="Guo W.B."/>
            <person name="Han X.H."/>
            <person name="Huang E.J."/>
            <person name="Li L.F."/>
            <person name="Wei W."/>
            <person name="Gao Y.C."/>
            <person name="Liu J.Z."/>
            <person name="Shao H.Z."/>
            <person name="Wang X."/>
            <person name="Wang C.C."/>
            <person name="Yang T.C."/>
            <person name="Huo Q.B."/>
            <person name="Li W."/>
            <person name="Chen H.Y."/>
            <person name="Chen S.E."/>
            <person name="Zhou L.G."/>
            <person name="Ni X.B."/>
            <person name="Tian J.H."/>
            <person name="Sheng Y."/>
            <person name="Liu T."/>
            <person name="Pan Y.S."/>
            <person name="Xia L.Y."/>
            <person name="Li J."/>
            <person name="Zhao F."/>
            <person name="Cao W.C."/>
        </authorList>
    </citation>
    <scope>NUCLEOTIDE SEQUENCE</scope>
    <source>
        <strain evidence="2">Rmic-2018</strain>
    </source>
</reference>
<dbReference type="EMBL" id="JABSTU010003836">
    <property type="protein sequence ID" value="KAH7964574.1"/>
    <property type="molecule type" value="Genomic_DNA"/>
</dbReference>
<organism evidence="2 3">
    <name type="scientific">Rhipicephalus microplus</name>
    <name type="common">Cattle tick</name>
    <name type="synonym">Boophilus microplus</name>
    <dbReference type="NCBI Taxonomy" id="6941"/>
    <lineage>
        <taxon>Eukaryota</taxon>
        <taxon>Metazoa</taxon>
        <taxon>Ecdysozoa</taxon>
        <taxon>Arthropoda</taxon>
        <taxon>Chelicerata</taxon>
        <taxon>Arachnida</taxon>
        <taxon>Acari</taxon>
        <taxon>Parasitiformes</taxon>
        <taxon>Ixodida</taxon>
        <taxon>Ixodoidea</taxon>
        <taxon>Ixodidae</taxon>
        <taxon>Rhipicephalinae</taxon>
        <taxon>Rhipicephalus</taxon>
        <taxon>Boophilus</taxon>
    </lineage>
</organism>
<sequence length="365" mass="40723">MYQACMNFASSYLPETIELVRWMIDMNLDFQNTTRLETVDPVEMMVRGSLELGVEAIISIRFDERNFAGFRRLVTSFAAYRSGGYRAWVPRRGNADDDSLPVGIGCSTAGELDPVLLSPAFPLSVPDDASRGGSVGRTCGVLSSLESPNSDEVARVGSRLLGQEQWGNYFSKYTEGYYEGDAIIYNYVHGTMMIKKLFEDDVIGKAGLQYLVAWSIYRQLAEFTEPYLFRGDRTAEESCFVHVKNVMRLAVLSNYFNTEATEASVLSRERAVDRIPRLVNSWRTAAWIKETAGVEAPGNVGLLAAGIGEHVLAGSVTDERGLQREGLVRLKERIHGEMMRRHRLSRSEPSKSRCRNVGDCATGPR</sequence>
<gene>
    <name evidence="2" type="ORF">HPB51_027188</name>
</gene>
<protein>
    <submittedName>
        <fullName evidence="2">Uncharacterized protein</fullName>
    </submittedName>
</protein>
<comment type="caution">
    <text evidence="2">The sequence shown here is derived from an EMBL/GenBank/DDBJ whole genome shotgun (WGS) entry which is preliminary data.</text>
</comment>
<dbReference type="VEuPathDB" id="VectorBase:LOC119171733"/>
<evidence type="ECO:0000256" key="1">
    <source>
        <dbReference type="SAM" id="MobiDB-lite"/>
    </source>
</evidence>
<evidence type="ECO:0000313" key="2">
    <source>
        <dbReference type="EMBL" id="KAH7964574.1"/>
    </source>
</evidence>